<evidence type="ECO:0000313" key="3">
    <source>
        <dbReference type="Proteomes" id="UP000254487"/>
    </source>
</evidence>
<dbReference type="PROSITE" id="PS51071">
    <property type="entry name" value="HTH_RPIR"/>
    <property type="match status" value="1"/>
</dbReference>
<sequence length="71" mass="7946">MTILTRISAALDNMTLHEKQIARFILEQPERVCQLTSSELAEVIGTSQSGIVKFSKKTRAGWLFPAKNGRK</sequence>
<feature type="domain" description="HTH rpiR-type" evidence="1">
    <location>
        <begin position="1"/>
        <end position="71"/>
    </location>
</feature>
<dbReference type="InterPro" id="IPR009057">
    <property type="entry name" value="Homeodomain-like_sf"/>
</dbReference>
<dbReference type="GO" id="GO:0003677">
    <property type="term" value="F:DNA binding"/>
    <property type="evidence" value="ECO:0007669"/>
    <property type="project" value="InterPro"/>
</dbReference>
<dbReference type="InterPro" id="IPR000281">
    <property type="entry name" value="HTH_RpiR"/>
</dbReference>
<protein>
    <submittedName>
        <fullName evidence="2">Sialic acid utilization regulator</fullName>
    </submittedName>
</protein>
<dbReference type="PANTHER" id="PTHR30514">
    <property type="entry name" value="GLUCOKINASE"/>
    <property type="match status" value="1"/>
</dbReference>
<dbReference type="PANTHER" id="PTHR30514:SF21">
    <property type="entry name" value="RPIR-FAMILY TRANSCRIPTIONAL REGULATOR"/>
    <property type="match status" value="1"/>
</dbReference>
<dbReference type="EMBL" id="UGLW01000001">
    <property type="protein sequence ID" value="STU54296.1"/>
    <property type="molecule type" value="Genomic_DNA"/>
</dbReference>
<gene>
    <name evidence="2" type="ORF">NCTC10313_00038</name>
</gene>
<dbReference type="Gene3D" id="1.10.10.10">
    <property type="entry name" value="Winged helix-like DNA-binding domain superfamily/Winged helix DNA-binding domain"/>
    <property type="match status" value="1"/>
</dbReference>
<name>A0A377YT93_KLEPO</name>
<dbReference type="AlphaFoldDB" id="A0A377YT93"/>
<reference evidence="2 3" key="1">
    <citation type="submission" date="2018-06" db="EMBL/GenBank/DDBJ databases">
        <authorList>
            <consortium name="Pathogen Informatics"/>
            <person name="Doyle S."/>
        </authorList>
    </citation>
    <scope>NUCLEOTIDE SEQUENCE [LARGE SCALE GENOMIC DNA]</scope>
    <source>
        <strain evidence="2 3">NCTC10313</strain>
    </source>
</reference>
<proteinExistence type="predicted"/>
<organism evidence="2 3">
    <name type="scientific">Klebsiella pneumoniae subsp. ozaenae</name>
    <dbReference type="NCBI Taxonomy" id="574"/>
    <lineage>
        <taxon>Bacteria</taxon>
        <taxon>Pseudomonadati</taxon>
        <taxon>Pseudomonadota</taxon>
        <taxon>Gammaproteobacteria</taxon>
        <taxon>Enterobacterales</taxon>
        <taxon>Enterobacteriaceae</taxon>
        <taxon>Klebsiella/Raoultella group</taxon>
        <taxon>Klebsiella</taxon>
        <taxon>Klebsiella pneumoniae complex</taxon>
    </lineage>
</organism>
<evidence type="ECO:0000313" key="2">
    <source>
        <dbReference type="EMBL" id="STU54296.1"/>
    </source>
</evidence>
<dbReference type="InterPro" id="IPR047640">
    <property type="entry name" value="RpiR-like"/>
</dbReference>
<evidence type="ECO:0000259" key="1">
    <source>
        <dbReference type="PROSITE" id="PS51071"/>
    </source>
</evidence>
<dbReference type="Proteomes" id="UP000254487">
    <property type="component" value="Unassembled WGS sequence"/>
</dbReference>
<dbReference type="GO" id="GO:0003700">
    <property type="term" value="F:DNA-binding transcription factor activity"/>
    <property type="evidence" value="ECO:0007669"/>
    <property type="project" value="InterPro"/>
</dbReference>
<dbReference type="GO" id="GO:0097367">
    <property type="term" value="F:carbohydrate derivative binding"/>
    <property type="evidence" value="ECO:0007669"/>
    <property type="project" value="InterPro"/>
</dbReference>
<dbReference type="InterPro" id="IPR036388">
    <property type="entry name" value="WH-like_DNA-bd_sf"/>
</dbReference>
<accession>A0A377YT93</accession>
<dbReference type="Pfam" id="PF01418">
    <property type="entry name" value="HTH_6"/>
    <property type="match status" value="1"/>
</dbReference>
<dbReference type="SUPFAM" id="SSF46689">
    <property type="entry name" value="Homeodomain-like"/>
    <property type="match status" value="1"/>
</dbReference>